<dbReference type="EMBL" id="MFNE01000007">
    <property type="protein sequence ID" value="OGG96903.1"/>
    <property type="molecule type" value="Genomic_DNA"/>
</dbReference>
<dbReference type="SUPFAM" id="SSF47384">
    <property type="entry name" value="Homodimeric domain of signal transducing histidine kinase"/>
    <property type="match status" value="1"/>
</dbReference>
<sequence length="866" mass="96731">MPQNTVNQRIVGIVAVFLLAQLALGLWVSNHFVTDFTKLVTEDQLHHASRMAKQMLDLRRKNLHRQGELLRLMPPLIQGIANKDLNLIRSNVERHQIELELPIFDIFDHKGQLLLRQGEDLNLDLVLQKMVFHTLETGLTLSSFAQQSGRLTLLSSVLVGPTTQPIGVIVLGFPLDQSFTLRMKELSEAEITLMAGGQVFSSTIKNAERQALMGRLPTKWVEQDQVVADLWPGYLLMNLPLFDFEGNLTAHMVVQISLDQAETLLSNLQIWGGVSGLFILLISIVLSSFYLRKILFYPVRSIIKVINRIEATNDLTQRITVNQNDEIGRIGKAFNRLMDRQEQAVKELTDSEEENRKLSLAVAQSPVTIMISDFHGNIEYVNPHFTRLTGYKPDEILGKNPNFLASGQSPPSLYKELWTQIKSGNIWVGEFVNKTKSGAIFTEAATISPIFDETGNITHFLAIKEDISLKKQVENDLIQAKLDAQAANRAKSEFLANMSHEIRTPMNAILAMTSLILDSDLTEEQAEMMSIVNHSTENLLAVINDILDLSKIESGRMDLFNRHFSLAHELNELLDLFKPKCAEKGLALTLEVPPNLPEPVFGDPVRVKQVLMNLIGNALKFTHHGSVKVQIIERYQKSGQTVFEFIVADTGVGIAPDRIRRIFESFTQGESATTKRYGGTGLGLTISKKLVDLMGGEIGVDSTLGQGSRFYFSLPFGLTINGQEESQKARSHTKMLAGRRILLVEDNLVNQQVTSKVLTSDQAVVEVADNGKEALEKLKNTSFELVLMDMQMPVMNGLEATRLIRQGEAGDPNIPIIALTANAFESDRERCLAAGMNDFIAKPFHKVHLFDMINHYLPVIPSKDSQ</sequence>
<dbReference type="Proteomes" id="UP000178449">
    <property type="component" value="Unassembled WGS sequence"/>
</dbReference>
<dbReference type="PROSITE" id="PS50113">
    <property type="entry name" value="PAC"/>
    <property type="match status" value="1"/>
</dbReference>
<dbReference type="CDD" id="cd00130">
    <property type="entry name" value="PAS"/>
    <property type="match status" value="1"/>
</dbReference>
<comment type="subunit">
    <text evidence="13">At low DSF concentrations, interacts with RpfF.</text>
</comment>
<evidence type="ECO:0000256" key="4">
    <source>
        <dbReference type="ARBA" id="ARBA00022475"/>
    </source>
</evidence>
<dbReference type="Pfam" id="PF00072">
    <property type="entry name" value="Response_reg"/>
    <property type="match status" value="1"/>
</dbReference>
<dbReference type="FunFam" id="3.30.565.10:FF:000010">
    <property type="entry name" value="Sensor histidine kinase RcsC"/>
    <property type="match status" value="1"/>
</dbReference>
<dbReference type="Gene3D" id="1.10.287.130">
    <property type="match status" value="1"/>
</dbReference>
<dbReference type="SMART" id="SM00086">
    <property type="entry name" value="PAC"/>
    <property type="match status" value="1"/>
</dbReference>
<keyword evidence="12" id="KW-0902">Two-component regulatory system</keyword>
<feature type="domain" description="PAC" evidence="20">
    <location>
        <begin position="427"/>
        <end position="479"/>
    </location>
</feature>
<dbReference type="SMART" id="SM00387">
    <property type="entry name" value="HATPase_c"/>
    <property type="match status" value="1"/>
</dbReference>
<feature type="domain" description="HAMP" evidence="21">
    <location>
        <begin position="293"/>
        <end position="346"/>
    </location>
</feature>
<dbReference type="Pfam" id="PF00672">
    <property type="entry name" value="HAMP"/>
    <property type="match status" value="1"/>
</dbReference>
<organism evidence="22 23">
    <name type="scientific">Candidatus Lambdaproteobacteria bacterium RIFOXYD2_FULL_50_16</name>
    <dbReference type="NCBI Taxonomy" id="1817772"/>
    <lineage>
        <taxon>Bacteria</taxon>
        <taxon>Pseudomonadati</taxon>
        <taxon>Pseudomonadota</taxon>
        <taxon>Candidatus Lambdaproteobacteria</taxon>
    </lineage>
</organism>
<dbReference type="Pfam" id="PF02518">
    <property type="entry name" value="HATPase_c"/>
    <property type="match status" value="1"/>
</dbReference>
<dbReference type="Pfam" id="PF00512">
    <property type="entry name" value="HisKA"/>
    <property type="match status" value="1"/>
</dbReference>
<evidence type="ECO:0000256" key="14">
    <source>
        <dbReference type="ARBA" id="ARBA00068150"/>
    </source>
</evidence>
<dbReference type="Gene3D" id="3.30.450.20">
    <property type="entry name" value="PAS domain"/>
    <property type="match status" value="1"/>
</dbReference>
<dbReference type="InterPro" id="IPR036890">
    <property type="entry name" value="HATPase_C_sf"/>
</dbReference>
<keyword evidence="7 16" id="KW-0812">Transmembrane</keyword>
<feature type="domain" description="PAS" evidence="19">
    <location>
        <begin position="354"/>
        <end position="400"/>
    </location>
</feature>
<dbReference type="SUPFAM" id="SSF158472">
    <property type="entry name" value="HAMP domain-like"/>
    <property type="match status" value="1"/>
</dbReference>
<proteinExistence type="predicted"/>
<dbReference type="InterPro" id="IPR004358">
    <property type="entry name" value="Sig_transdc_His_kin-like_C"/>
</dbReference>
<keyword evidence="10" id="KW-0067">ATP-binding</keyword>
<dbReference type="InterPro" id="IPR036097">
    <property type="entry name" value="HisK_dim/P_sf"/>
</dbReference>
<dbReference type="InterPro" id="IPR001610">
    <property type="entry name" value="PAC"/>
</dbReference>
<comment type="subcellular location">
    <subcellularLocation>
        <location evidence="2">Cell membrane</location>
        <topology evidence="2">Multi-pass membrane protein</topology>
    </subcellularLocation>
</comment>
<evidence type="ECO:0000256" key="1">
    <source>
        <dbReference type="ARBA" id="ARBA00000085"/>
    </source>
</evidence>
<dbReference type="InterPro" id="IPR001789">
    <property type="entry name" value="Sig_transdc_resp-reg_receiver"/>
</dbReference>
<dbReference type="CDD" id="cd00082">
    <property type="entry name" value="HisKA"/>
    <property type="match status" value="1"/>
</dbReference>
<dbReference type="SUPFAM" id="SSF103190">
    <property type="entry name" value="Sensory domain-like"/>
    <property type="match status" value="1"/>
</dbReference>
<keyword evidence="16" id="KW-0472">Membrane</keyword>
<keyword evidence="5 15" id="KW-0597">Phosphoprotein</keyword>
<evidence type="ECO:0000259" key="20">
    <source>
        <dbReference type="PROSITE" id="PS50113"/>
    </source>
</evidence>
<evidence type="ECO:0000256" key="6">
    <source>
        <dbReference type="ARBA" id="ARBA00022679"/>
    </source>
</evidence>
<keyword evidence="8" id="KW-0547">Nucleotide-binding</keyword>
<feature type="domain" description="Response regulatory" evidence="18">
    <location>
        <begin position="740"/>
        <end position="857"/>
    </location>
</feature>
<dbReference type="SMART" id="SM00091">
    <property type="entry name" value="PAS"/>
    <property type="match status" value="1"/>
</dbReference>
<comment type="catalytic activity">
    <reaction evidence="1">
        <text>ATP + protein L-histidine = ADP + protein N-phospho-L-histidine.</text>
        <dbReference type="EC" id="2.7.13.3"/>
    </reaction>
</comment>
<dbReference type="PRINTS" id="PR00344">
    <property type="entry name" value="BCTRLSENSOR"/>
</dbReference>
<keyword evidence="6" id="KW-0808">Transferase</keyword>
<dbReference type="InterPro" id="IPR000700">
    <property type="entry name" value="PAS-assoc_C"/>
</dbReference>
<dbReference type="PROSITE" id="PS50885">
    <property type="entry name" value="HAMP"/>
    <property type="match status" value="1"/>
</dbReference>
<dbReference type="PANTHER" id="PTHR45339">
    <property type="entry name" value="HYBRID SIGNAL TRANSDUCTION HISTIDINE KINASE J"/>
    <property type="match status" value="1"/>
</dbReference>
<evidence type="ECO:0000256" key="16">
    <source>
        <dbReference type="SAM" id="Phobius"/>
    </source>
</evidence>
<evidence type="ECO:0000313" key="22">
    <source>
        <dbReference type="EMBL" id="OGG96903.1"/>
    </source>
</evidence>
<dbReference type="GO" id="GO:0005886">
    <property type="term" value="C:plasma membrane"/>
    <property type="evidence" value="ECO:0007669"/>
    <property type="project" value="UniProtKB-SubCell"/>
</dbReference>
<dbReference type="Gene3D" id="3.30.565.10">
    <property type="entry name" value="Histidine kinase-like ATPase, C-terminal domain"/>
    <property type="match status" value="1"/>
</dbReference>
<dbReference type="SUPFAM" id="SSF52172">
    <property type="entry name" value="CheY-like"/>
    <property type="match status" value="1"/>
</dbReference>
<evidence type="ECO:0000256" key="15">
    <source>
        <dbReference type="PROSITE-ProRule" id="PRU00169"/>
    </source>
</evidence>
<evidence type="ECO:0000256" key="13">
    <source>
        <dbReference type="ARBA" id="ARBA00064003"/>
    </source>
</evidence>
<feature type="modified residue" description="4-aspartylphosphate" evidence="15">
    <location>
        <position position="789"/>
    </location>
</feature>
<evidence type="ECO:0000313" key="23">
    <source>
        <dbReference type="Proteomes" id="UP000178449"/>
    </source>
</evidence>
<dbReference type="SMART" id="SM00304">
    <property type="entry name" value="HAMP"/>
    <property type="match status" value="1"/>
</dbReference>
<dbReference type="AlphaFoldDB" id="A0A1F6GFK9"/>
<evidence type="ECO:0000256" key="12">
    <source>
        <dbReference type="ARBA" id="ARBA00023012"/>
    </source>
</evidence>
<keyword evidence="4" id="KW-1003">Cell membrane</keyword>
<feature type="domain" description="Histidine kinase" evidence="17">
    <location>
        <begin position="497"/>
        <end position="718"/>
    </location>
</feature>
<dbReference type="SMART" id="SM00388">
    <property type="entry name" value="HisKA"/>
    <property type="match status" value="1"/>
</dbReference>
<name>A0A1F6GFK9_9PROT</name>
<dbReference type="GO" id="GO:0005524">
    <property type="term" value="F:ATP binding"/>
    <property type="evidence" value="ECO:0007669"/>
    <property type="project" value="UniProtKB-KW"/>
</dbReference>
<accession>A0A1F6GFK9</accession>
<protein>
    <recommendedName>
        <fullName evidence="14">Sensory/regulatory protein RpfC</fullName>
        <ecNumber evidence="3">2.7.13.3</ecNumber>
    </recommendedName>
</protein>
<dbReference type="FunFam" id="1.10.287.130:FF:000002">
    <property type="entry name" value="Two-component osmosensing histidine kinase"/>
    <property type="match status" value="1"/>
</dbReference>
<dbReference type="NCBIfam" id="TIGR00229">
    <property type="entry name" value="sensory_box"/>
    <property type="match status" value="1"/>
</dbReference>
<evidence type="ECO:0000256" key="11">
    <source>
        <dbReference type="ARBA" id="ARBA00022989"/>
    </source>
</evidence>
<evidence type="ECO:0000259" key="18">
    <source>
        <dbReference type="PROSITE" id="PS50110"/>
    </source>
</evidence>
<dbReference type="InterPro" id="IPR003661">
    <property type="entry name" value="HisK_dim/P_dom"/>
</dbReference>
<dbReference type="InterPro" id="IPR029151">
    <property type="entry name" value="Sensor-like_sf"/>
</dbReference>
<dbReference type="Gene3D" id="3.40.50.2300">
    <property type="match status" value="1"/>
</dbReference>
<dbReference type="CDD" id="cd06225">
    <property type="entry name" value="HAMP"/>
    <property type="match status" value="1"/>
</dbReference>
<dbReference type="PROSITE" id="PS50109">
    <property type="entry name" value="HIS_KIN"/>
    <property type="match status" value="1"/>
</dbReference>
<dbReference type="GO" id="GO:0000155">
    <property type="term" value="F:phosphorelay sensor kinase activity"/>
    <property type="evidence" value="ECO:0007669"/>
    <property type="project" value="InterPro"/>
</dbReference>
<dbReference type="InterPro" id="IPR035965">
    <property type="entry name" value="PAS-like_dom_sf"/>
</dbReference>
<evidence type="ECO:0000256" key="5">
    <source>
        <dbReference type="ARBA" id="ARBA00022553"/>
    </source>
</evidence>
<keyword evidence="11 16" id="KW-1133">Transmembrane helix</keyword>
<dbReference type="CDD" id="cd16922">
    <property type="entry name" value="HATPase_EvgS-ArcB-TorS-like"/>
    <property type="match status" value="1"/>
</dbReference>
<dbReference type="InterPro" id="IPR005467">
    <property type="entry name" value="His_kinase_dom"/>
</dbReference>
<dbReference type="InterPro" id="IPR003660">
    <property type="entry name" value="HAMP_dom"/>
</dbReference>
<dbReference type="SUPFAM" id="SSF55785">
    <property type="entry name" value="PYP-like sensor domain (PAS domain)"/>
    <property type="match status" value="1"/>
</dbReference>
<feature type="transmembrane region" description="Helical" evidence="16">
    <location>
        <begin position="270"/>
        <end position="291"/>
    </location>
</feature>
<dbReference type="Gene3D" id="6.10.340.10">
    <property type="match status" value="1"/>
</dbReference>
<evidence type="ECO:0000259" key="19">
    <source>
        <dbReference type="PROSITE" id="PS50112"/>
    </source>
</evidence>
<evidence type="ECO:0000256" key="9">
    <source>
        <dbReference type="ARBA" id="ARBA00022777"/>
    </source>
</evidence>
<dbReference type="EC" id="2.7.13.3" evidence="3"/>
<dbReference type="PROSITE" id="PS50110">
    <property type="entry name" value="RESPONSE_REGULATORY"/>
    <property type="match status" value="1"/>
</dbReference>
<evidence type="ECO:0000256" key="7">
    <source>
        <dbReference type="ARBA" id="ARBA00022692"/>
    </source>
</evidence>
<dbReference type="PANTHER" id="PTHR45339:SF1">
    <property type="entry name" value="HYBRID SIGNAL TRANSDUCTION HISTIDINE KINASE J"/>
    <property type="match status" value="1"/>
</dbReference>
<comment type="caution">
    <text evidence="22">The sequence shown here is derived from an EMBL/GenBank/DDBJ whole genome shotgun (WGS) entry which is preliminary data.</text>
</comment>
<dbReference type="SMART" id="SM00448">
    <property type="entry name" value="REC"/>
    <property type="match status" value="1"/>
</dbReference>
<evidence type="ECO:0000256" key="2">
    <source>
        <dbReference type="ARBA" id="ARBA00004651"/>
    </source>
</evidence>
<evidence type="ECO:0000259" key="17">
    <source>
        <dbReference type="PROSITE" id="PS50109"/>
    </source>
</evidence>
<reference evidence="22 23" key="1">
    <citation type="journal article" date="2016" name="Nat. Commun.">
        <title>Thousands of microbial genomes shed light on interconnected biogeochemical processes in an aquifer system.</title>
        <authorList>
            <person name="Anantharaman K."/>
            <person name="Brown C.T."/>
            <person name="Hug L.A."/>
            <person name="Sharon I."/>
            <person name="Castelle C.J."/>
            <person name="Probst A.J."/>
            <person name="Thomas B.C."/>
            <person name="Singh A."/>
            <person name="Wilkins M.J."/>
            <person name="Karaoz U."/>
            <person name="Brodie E.L."/>
            <person name="Williams K.H."/>
            <person name="Hubbard S.S."/>
            <person name="Banfield J.F."/>
        </authorList>
    </citation>
    <scope>NUCLEOTIDE SEQUENCE [LARGE SCALE GENOMIC DNA]</scope>
</reference>
<dbReference type="PROSITE" id="PS50112">
    <property type="entry name" value="PAS"/>
    <property type="match status" value="1"/>
</dbReference>
<dbReference type="Pfam" id="PF13426">
    <property type="entry name" value="PAS_9"/>
    <property type="match status" value="1"/>
</dbReference>
<dbReference type="CDD" id="cd17546">
    <property type="entry name" value="REC_hyHK_CKI1_RcsC-like"/>
    <property type="match status" value="1"/>
</dbReference>
<evidence type="ECO:0000259" key="21">
    <source>
        <dbReference type="PROSITE" id="PS50885"/>
    </source>
</evidence>
<dbReference type="InterPro" id="IPR003594">
    <property type="entry name" value="HATPase_dom"/>
</dbReference>
<keyword evidence="9" id="KW-0418">Kinase</keyword>
<gene>
    <name evidence="22" type="ORF">A2527_00030</name>
</gene>
<dbReference type="InterPro" id="IPR000014">
    <property type="entry name" value="PAS"/>
</dbReference>
<evidence type="ECO:0000256" key="10">
    <source>
        <dbReference type="ARBA" id="ARBA00022840"/>
    </source>
</evidence>
<dbReference type="STRING" id="1817772.A2527_00030"/>
<evidence type="ECO:0000256" key="8">
    <source>
        <dbReference type="ARBA" id="ARBA00022741"/>
    </source>
</evidence>
<dbReference type="SUPFAM" id="SSF55874">
    <property type="entry name" value="ATPase domain of HSP90 chaperone/DNA topoisomerase II/histidine kinase"/>
    <property type="match status" value="1"/>
</dbReference>
<dbReference type="InterPro" id="IPR011006">
    <property type="entry name" value="CheY-like_superfamily"/>
</dbReference>
<evidence type="ECO:0000256" key="3">
    <source>
        <dbReference type="ARBA" id="ARBA00012438"/>
    </source>
</evidence>